<proteinExistence type="predicted"/>
<reference evidence="1 2" key="1">
    <citation type="journal article" date="2016" name="Mol. Biol. Evol.">
        <title>Comparative Genomics of Early-Diverging Mushroom-Forming Fungi Provides Insights into the Origins of Lignocellulose Decay Capabilities.</title>
        <authorList>
            <person name="Nagy L.G."/>
            <person name="Riley R."/>
            <person name="Tritt A."/>
            <person name="Adam C."/>
            <person name="Daum C."/>
            <person name="Floudas D."/>
            <person name="Sun H."/>
            <person name="Yadav J.S."/>
            <person name="Pangilinan J."/>
            <person name="Larsson K.H."/>
            <person name="Matsuura K."/>
            <person name="Barry K."/>
            <person name="Labutti K."/>
            <person name="Kuo R."/>
            <person name="Ohm R.A."/>
            <person name="Bhattacharya S.S."/>
            <person name="Shirouzu T."/>
            <person name="Yoshinaga Y."/>
            <person name="Martin F.M."/>
            <person name="Grigoriev I.V."/>
            <person name="Hibbett D.S."/>
        </authorList>
    </citation>
    <scope>NUCLEOTIDE SEQUENCE [LARGE SCALE GENOMIC DNA]</scope>
    <source>
        <strain evidence="1 2">HHB10207 ss-3</strain>
    </source>
</reference>
<dbReference type="EMBL" id="KV428040">
    <property type="protein sequence ID" value="KZT39900.1"/>
    <property type="molecule type" value="Genomic_DNA"/>
</dbReference>
<keyword evidence="2" id="KW-1185">Reference proteome</keyword>
<dbReference type="Proteomes" id="UP000076798">
    <property type="component" value="Unassembled WGS sequence"/>
</dbReference>
<dbReference type="AlphaFoldDB" id="A0A166ESN5"/>
<name>A0A166ESN5_9AGAM</name>
<evidence type="ECO:0000313" key="1">
    <source>
        <dbReference type="EMBL" id="KZT39900.1"/>
    </source>
</evidence>
<organism evidence="1 2">
    <name type="scientific">Sistotremastrum suecicum HHB10207 ss-3</name>
    <dbReference type="NCBI Taxonomy" id="1314776"/>
    <lineage>
        <taxon>Eukaryota</taxon>
        <taxon>Fungi</taxon>
        <taxon>Dikarya</taxon>
        <taxon>Basidiomycota</taxon>
        <taxon>Agaricomycotina</taxon>
        <taxon>Agaricomycetes</taxon>
        <taxon>Sistotremastrales</taxon>
        <taxon>Sistotremastraceae</taxon>
        <taxon>Sistotremastrum</taxon>
    </lineage>
</organism>
<gene>
    <name evidence="1" type="ORF">SISSUDRAFT_1127739</name>
</gene>
<protein>
    <submittedName>
        <fullName evidence="1">Uncharacterized protein</fullName>
    </submittedName>
</protein>
<accession>A0A166ESN5</accession>
<evidence type="ECO:0000313" key="2">
    <source>
        <dbReference type="Proteomes" id="UP000076798"/>
    </source>
</evidence>
<sequence length="129" mass="13522">MSYGGGQNQTQAWLDVASNGNVVLLKVTNSRIGATIILYGSAETDKIGHGCFSIISGADWPDSKKEGTFSLTITKTDPGAHAELSVTFPDGGGPYTIKGVGAESDLDDPKPYTGRAISYSSYIYPQAGQ</sequence>